<protein>
    <submittedName>
        <fullName evidence="2">CC domain-containing protein</fullName>
    </submittedName>
</protein>
<evidence type="ECO:0000313" key="1">
    <source>
        <dbReference type="Proteomes" id="UP000046393"/>
    </source>
</evidence>
<sequence length="78" mass="9062">MCVNGGMMVNVGCSTDTTCRLYNANWVCIQGCCCTIPRFYTPTSFYPMNSTPAIDFNKFRRRETSSKYRIEYEENFVK</sequence>
<dbReference type="AlphaFoldDB" id="A0A0N5A7U5"/>
<evidence type="ECO:0000313" key="2">
    <source>
        <dbReference type="WBParaSite" id="SMUV_0000011201-mRNA-1"/>
    </source>
</evidence>
<proteinExistence type="predicted"/>
<dbReference type="Proteomes" id="UP000046393">
    <property type="component" value="Unplaced"/>
</dbReference>
<name>A0A0N5A7U5_9BILA</name>
<reference evidence="2" key="1">
    <citation type="submission" date="2017-02" db="UniProtKB">
        <authorList>
            <consortium name="WormBaseParasite"/>
        </authorList>
    </citation>
    <scope>IDENTIFICATION</scope>
</reference>
<keyword evidence="1" id="KW-1185">Reference proteome</keyword>
<organism evidence="1 2">
    <name type="scientific">Syphacia muris</name>
    <dbReference type="NCBI Taxonomy" id="451379"/>
    <lineage>
        <taxon>Eukaryota</taxon>
        <taxon>Metazoa</taxon>
        <taxon>Ecdysozoa</taxon>
        <taxon>Nematoda</taxon>
        <taxon>Chromadorea</taxon>
        <taxon>Rhabditida</taxon>
        <taxon>Spirurina</taxon>
        <taxon>Oxyuridomorpha</taxon>
        <taxon>Oxyuroidea</taxon>
        <taxon>Oxyuridae</taxon>
        <taxon>Syphacia</taxon>
    </lineage>
</organism>
<dbReference type="WBParaSite" id="SMUV_0000011201-mRNA-1">
    <property type="protein sequence ID" value="SMUV_0000011201-mRNA-1"/>
    <property type="gene ID" value="SMUV_0000011201"/>
</dbReference>
<accession>A0A0N5A7U5</accession>